<dbReference type="STRING" id="180498.A0A067JPM6"/>
<keyword evidence="3" id="KW-1185">Reference proteome</keyword>
<sequence length="121" mass="13437">MGKVVNGIPPQPSQRPLCVSQFALANYACSRMPPSPASDIFFPHPHPHRRPRQHGHRHPPPGAHPSAVENCCRWLSDVDNECVCDLLIRLPIFLARPAHQFTIVIGDTCTITFSCSGRVRP</sequence>
<protein>
    <recommendedName>
        <fullName evidence="4">Bifunctional inhibitor/plant lipid transfer protein/seed storage helical domain-containing protein</fullName>
    </recommendedName>
</protein>
<dbReference type="PANTHER" id="PTHR34377">
    <property type="entry name" value="TETRATRICOPEPTIDE REPEAT (TPR)-LIKE SUPERFAMILY PROTEIN"/>
    <property type="match status" value="1"/>
</dbReference>
<dbReference type="AlphaFoldDB" id="A0A067JPM6"/>
<gene>
    <name evidence="2" type="ORF">JCGZ_21960</name>
</gene>
<dbReference type="OrthoDB" id="1930534at2759"/>
<dbReference type="SUPFAM" id="SSF47699">
    <property type="entry name" value="Bifunctional inhibitor/lipid-transfer protein/seed storage 2S albumin"/>
    <property type="match status" value="1"/>
</dbReference>
<dbReference type="PANTHER" id="PTHR34377:SF3">
    <property type="entry name" value="TETRATRICOPEPTIDE REPEAT (TPR)-LIKE SUPERFAMILY PROTEIN"/>
    <property type="match status" value="1"/>
</dbReference>
<evidence type="ECO:0000313" key="3">
    <source>
        <dbReference type="Proteomes" id="UP000027138"/>
    </source>
</evidence>
<evidence type="ECO:0008006" key="4">
    <source>
        <dbReference type="Google" id="ProtNLM"/>
    </source>
</evidence>
<dbReference type="InterPro" id="IPR036312">
    <property type="entry name" value="Bifun_inhib/LTP/seed_sf"/>
</dbReference>
<name>A0A067JPM6_JATCU</name>
<evidence type="ECO:0000313" key="2">
    <source>
        <dbReference type="EMBL" id="KDP21489.1"/>
    </source>
</evidence>
<evidence type="ECO:0000256" key="1">
    <source>
        <dbReference type="SAM" id="MobiDB-lite"/>
    </source>
</evidence>
<proteinExistence type="predicted"/>
<dbReference type="EMBL" id="KK915662">
    <property type="protein sequence ID" value="KDP21489.1"/>
    <property type="molecule type" value="Genomic_DNA"/>
</dbReference>
<organism evidence="2 3">
    <name type="scientific">Jatropha curcas</name>
    <name type="common">Barbados nut</name>
    <dbReference type="NCBI Taxonomy" id="180498"/>
    <lineage>
        <taxon>Eukaryota</taxon>
        <taxon>Viridiplantae</taxon>
        <taxon>Streptophyta</taxon>
        <taxon>Embryophyta</taxon>
        <taxon>Tracheophyta</taxon>
        <taxon>Spermatophyta</taxon>
        <taxon>Magnoliopsida</taxon>
        <taxon>eudicotyledons</taxon>
        <taxon>Gunneridae</taxon>
        <taxon>Pentapetalae</taxon>
        <taxon>rosids</taxon>
        <taxon>fabids</taxon>
        <taxon>Malpighiales</taxon>
        <taxon>Euphorbiaceae</taxon>
        <taxon>Crotonoideae</taxon>
        <taxon>Jatropheae</taxon>
        <taxon>Jatropha</taxon>
    </lineage>
</organism>
<feature type="compositionally biased region" description="Basic residues" evidence="1">
    <location>
        <begin position="45"/>
        <end position="59"/>
    </location>
</feature>
<feature type="region of interest" description="Disordered" evidence="1">
    <location>
        <begin position="40"/>
        <end position="62"/>
    </location>
</feature>
<reference evidence="2 3" key="1">
    <citation type="journal article" date="2014" name="PLoS ONE">
        <title>Global Analysis of Gene Expression Profiles in Physic Nut (Jatropha curcas L.) Seedlings Exposed to Salt Stress.</title>
        <authorList>
            <person name="Zhang L."/>
            <person name="Zhang C."/>
            <person name="Wu P."/>
            <person name="Chen Y."/>
            <person name="Li M."/>
            <person name="Jiang H."/>
            <person name="Wu G."/>
        </authorList>
    </citation>
    <scope>NUCLEOTIDE SEQUENCE [LARGE SCALE GENOMIC DNA]</scope>
    <source>
        <strain evidence="3">cv. GZQX0401</strain>
        <tissue evidence="2">Young leaves</tissue>
    </source>
</reference>
<accession>A0A067JPM6</accession>
<dbReference type="Proteomes" id="UP000027138">
    <property type="component" value="Unassembled WGS sequence"/>
</dbReference>